<accession>A0AAU9XM74</accession>
<evidence type="ECO:0000313" key="1">
    <source>
        <dbReference type="EMBL" id="CAH3151723.1"/>
    </source>
</evidence>
<sequence length="283" mass="31088">MQSDFSTAPCSTTISISSHYACIPATLSCHCVCIPATLRSCSSSTSSHFACIPATLSSRNSIDGYHCTWKPATFRSCSSTTLRSHNSRDGRHYACIPATLRSYSSSASSHYACIPATLRSCSSTASSHYACIPATLHYRLLVTLFLELQVLYIHDWRKVWSNACTFIALYFGKCLLHENLPTPCGNSLSMEWKSALYMAMKRGNEIRDELFEGEGVDVAVEDAVNMAGALCFVNSVGQGYDMFGHDCEDQLATVFEMLCTTQQSRCYAVVSSGRTMLLIVNED</sequence>
<proteinExistence type="predicted"/>
<dbReference type="EMBL" id="CALNXJ010000049">
    <property type="protein sequence ID" value="CAH3151723.1"/>
    <property type="molecule type" value="Genomic_DNA"/>
</dbReference>
<dbReference type="AlphaFoldDB" id="A0AAU9XM74"/>
<name>A0AAU9XM74_9CNID</name>
<evidence type="ECO:0000313" key="2">
    <source>
        <dbReference type="Proteomes" id="UP001159428"/>
    </source>
</evidence>
<comment type="caution">
    <text evidence="1">The sequence shown here is derived from an EMBL/GenBank/DDBJ whole genome shotgun (WGS) entry which is preliminary data.</text>
</comment>
<gene>
    <name evidence="1" type="ORF">PMEA_00025379</name>
</gene>
<feature type="non-terminal residue" evidence="1">
    <location>
        <position position="283"/>
    </location>
</feature>
<keyword evidence="2" id="KW-1185">Reference proteome</keyword>
<dbReference type="Proteomes" id="UP001159428">
    <property type="component" value="Unassembled WGS sequence"/>
</dbReference>
<protein>
    <submittedName>
        <fullName evidence="1">Uncharacterized protein</fullName>
    </submittedName>
</protein>
<reference evidence="1 2" key="1">
    <citation type="submission" date="2022-05" db="EMBL/GenBank/DDBJ databases">
        <authorList>
            <consortium name="Genoscope - CEA"/>
            <person name="William W."/>
        </authorList>
    </citation>
    <scope>NUCLEOTIDE SEQUENCE [LARGE SCALE GENOMIC DNA]</scope>
</reference>
<organism evidence="1 2">
    <name type="scientific">Pocillopora meandrina</name>
    <dbReference type="NCBI Taxonomy" id="46732"/>
    <lineage>
        <taxon>Eukaryota</taxon>
        <taxon>Metazoa</taxon>
        <taxon>Cnidaria</taxon>
        <taxon>Anthozoa</taxon>
        <taxon>Hexacorallia</taxon>
        <taxon>Scleractinia</taxon>
        <taxon>Astrocoeniina</taxon>
        <taxon>Pocilloporidae</taxon>
        <taxon>Pocillopora</taxon>
    </lineage>
</organism>